<name>A0AAP3SH93_BACT4</name>
<dbReference type="Pfam" id="PF00691">
    <property type="entry name" value="OmpA"/>
    <property type="match status" value="1"/>
</dbReference>
<dbReference type="SUPFAM" id="SSF56925">
    <property type="entry name" value="OMPA-like"/>
    <property type="match status" value="1"/>
</dbReference>
<dbReference type="Proteomes" id="UP001217776">
    <property type="component" value="Unassembled WGS sequence"/>
</dbReference>
<dbReference type="AlphaFoldDB" id="A0AAP3SH93"/>
<comment type="caution">
    <text evidence="2">The sequence shown here is derived from an EMBL/GenBank/DDBJ whole genome shotgun (WGS) entry which is preliminary data.</text>
</comment>
<feature type="domain" description="OmpA-like" evidence="1">
    <location>
        <begin position="306"/>
        <end position="378"/>
    </location>
</feature>
<gene>
    <name evidence="2" type="ORF">PO127_13120</name>
</gene>
<dbReference type="SUPFAM" id="SSF103088">
    <property type="entry name" value="OmpA-like"/>
    <property type="match status" value="1"/>
</dbReference>
<dbReference type="InterPro" id="IPR006665">
    <property type="entry name" value="OmpA-like"/>
</dbReference>
<evidence type="ECO:0000259" key="1">
    <source>
        <dbReference type="Pfam" id="PF00691"/>
    </source>
</evidence>
<accession>A0AAP3SH93</accession>
<proteinExistence type="predicted"/>
<dbReference type="InterPro" id="IPR011250">
    <property type="entry name" value="OMP/PagP_B-barrel"/>
</dbReference>
<reference evidence="2" key="1">
    <citation type="submission" date="2022-10" db="EMBL/GenBank/DDBJ databases">
        <title>Human gut microbiome strain richness.</title>
        <authorList>
            <person name="Chen-Liaw A."/>
        </authorList>
    </citation>
    <scope>NUCLEOTIDE SEQUENCE</scope>
    <source>
        <strain evidence="2">1001283st1_A3_1001283B150304_161114</strain>
    </source>
</reference>
<dbReference type="Gene3D" id="3.30.1330.60">
    <property type="entry name" value="OmpA-like domain"/>
    <property type="match status" value="1"/>
</dbReference>
<sequence>MTAMRAEACYKECHIDDDKEMKRLTAPLKPTYLNDVVSTGGWASNWFLEVKGGASAFVGKPVGCGDLFDRIMPTLNIGFGKWFTPAVGTRLGYQGLKFKNANLDKMKYYHIHADLMINLTSNLQPNEYGISKFDVIPFIGFGFINNSSATPGYLQADGTSTDNKPFALNYGVELRYRLFDRLHLIGEVSGISTMRHFDCVGTSGKIGDNMLNVSVGISYTLGKRGWKRIIDAEPYINQNNYLLDHYAYQDQANNGNGLNTTIVSDGSNNYSGLNALRERLSNESMQDSIADNNQTIIAVGVPIHFYFKINTANLVDKTQLSNLKEIANIAKEQNLIVHISAAADSYTGKAAYNKKLAAKRGNYIAKKLKEYGVSMDNMRGANLGGISTYAPAEANRTTIILLTTH</sequence>
<protein>
    <submittedName>
        <fullName evidence="2">OmpA family protein</fullName>
    </submittedName>
</protein>
<dbReference type="InterPro" id="IPR036737">
    <property type="entry name" value="OmpA-like_sf"/>
</dbReference>
<dbReference type="RefSeq" id="WP_195601183.1">
    <property type="nucleotide sequence ID" value="NZ_JADNKL010000035.1"/>
</dbReference>
<organism evidence="2 3">
    <name type="scientific">Bacteroides thetaiotaomicron</name>
    <dbReference type="NCBI Taxonomy" id="818"/>
    <lineage>
        <taxon>Bacteria</taxon>
        <taxon>Pseudomonadati</taxon>
        <taxon>Bacteroidota</taxon>
        <taxon>Bacteroidia</taxon>
        <taxon>Bacteroidales</taxon>
        <taxon>Bacteroidaceae</taxon>
        <taxon>Bacteroides</taxon>
    </lineage>
</organism>
<dbReference type="EMBL" id="JAQNVG010000019">
    <property type="protein sequence ID" value="MDC2236683.1"/>
    <property type="molecule type" value="Genomic_DNA"/>
</dbReference>
<evidence type="ECO:0000313" key="2">
    <source>
        <dbReference type="EMBL" id="MDC2236683.1"/>
    </source>
</evidence>
<evidence type="ECO:0000313" key="3">
    <source>
        <dbReference type="Proteomes" id="UP001217776"/>
    </source>
</evidence>